<comment type="catalytic activity">
    <reaction evidence="6">
        <text>D-mannitol 1-phosphate + NAD(+) = beta-D-fructose 6-phosphate + NADH + H(+)</text>
        <dbReference type="Rhea" id="RHEA:19661"/>
        <dbReference type="ChEBI" id="CHEBI:15378"/>
        <dbReference type="ChEBI" id="CHEBI:57540"/>
        <dbReference type="ChEBI" id="CHEBI:57634"/>
        <dbReference type="ChEBI" id="CHEBI:57945"/>
        <dbReference type="ChEBI" id="CHEBI:61381"/>
        <dbReference type="EC" id="1.1.1.17"/>
    </reaction>
</comment>
<gene>
    <name evidence="9" type="ORF">E3T55_04900</name>
</gene>
<accession>A0A4R9A8W9</accession>
<dbReference type="AlphaFoldDB" id="A0A4R9A8W9"/>
<name>A0A4R9A8W9_9MICO</name>
<dbReference type="Gene3D" id="1.10.1040.10">
    <property type="entry name" value="N-(1-d-carboxylethyl)-l-norvaline Dehydrogenase, domain 2"/>
    <property type="match status" value="1"/>
</dbReference>
<evidence type="ECO:0000256" key="4">
    <source>
        <dbReference type="ARBA" id="ARBA00023002"/>
    </source>
</evidence>
<dbReference type="InterPro" id="IPR013131">
    <property type="entry name" value="Mannitol_DH_N"/>
</dbReference>
<evidence type="ECO:0000256" key="1">
    <source>
        <dbReference type="ARBA" id="ARBA00006541"/>
    </source>
</evidence>
<evidence type="ECO:0000313" key="9">
    <source>
        <dbReference type="EMBL" id="TFD54081.1"/>
    </source>
</evidence>
<proteinExistence type="inferred from homology"/>
<dbReference type="PRINTS" id="PR00084">
    <property type="entry name" value="MTLDHDRGNASE"/>
</dbReference>
<dbReference type="GO" id="GO:0008926">
    <property type="term" value="F:mannitol-1-phosphate 5-dehydrogenase activity"/>
    <property type="evidence" value="ECO:0007669"/>
    <property type="project" value="UniProtKB-EC"/>
</dbReference>
<organism evidence="9 10">
    <name type="scientific">Cryobacterium frigoriphilum</name>
    <dbReference type="NCBI Taxonomy" id="1259150"/>
    <lineage>
        <taxon>Bacteria</taxon>
        <taxon>Bacillati</taxon>
        <taxon>Actinomycetota</taxon>
        <taxon>Actinomycetes</taxon>
        <taxon>Micrococcales</taxon>
        <taxon>Microbacteriaceae</taxon>
        <taxon>Cryobacterium</taxon>
    </lineage>
</organism>
<dbReference type="InterPro" id="IPR000669">
    <property type="entry name" value="Mannitol_DH"/>
</dbReference>
<dbReference type="InterPro" id="IPR013118">
    <property type="entry name" value="Mannitol_DH_C"/>
</dbReference>
<dbReference type="InterPro" id="IPR023027">
    <property type="entry name" value="Mannitol_DH_CS"/>
</dbReference>
<dbReference type="EC" id="1.1.1.17" evidence="2"/>
<dbReference type="OrthoDB" id="271711at2"/>
<keyword evidence="10" id="KW-1185">Reference proteome</keyword>
<dbReference type="PANTHER" id="PTHR43362:SF1">
    <property type="entry name" value="MANNITOL DEHYDROGENASE 2-RELATED"/>
    <property type="match status" value="1"/>
</dbReference>
<evidence type="ECO:0000256" key="5">
    <source>
        <dbReference type="ARBA" id="ARBA00023027"/>
    </source>
</evidence>
<dbReference type="InterPro" id="IPR050988">
    <property type="entry name" value="Mannitol_DH/Oxidoreductase"/>
</dbReference>
<evidence type="ECO:0000313" key="10">
    <source>
        <dbReference type="Proteomes" id="UP000297447"/>
    </source>
</evidence>
<evidence type="ECO:0000256" key="2">
    <source>
        <dbReference type="ARBA" id="ARBA00012939"/>
    </source>
</evidence>
<dbReference type="Proteomes" id="UP000297447">
    <property type="component" value="Unassembled WGS sequence"/>
</dbReference>
<dbReference type="EMBL" id="SOHE01000018">
    <property type="protein sequence ID" value="TFD54081.1"/>
    <property type="molecule type" value="Genomic_DNA"/>
</dbReference>
<evidence type="ECO:0000256" key="3">
    <source>
        <dbReference type="ARBA" id="ARBA00016219"/>
    </source>
</evidence>
<reference evidence="9 10" key="1">
    <citation type="submission" date="2019-03" db="EMBL/GenBank/DDBJ databases">
        <title>Genomics of glacier-inhabiting Cryobacterium strains.</title>
        <authorList>
            <person name="Liu Q."/>
            <person name="Xin Y.-H."/>
        </authorList>
    </citation>
    <scope>NUCLEOTIDE SEQUENCE [LARGE SCALE GENOMIC DNA]</scope>
    <source>
        <strain evidence="9 10">Hh14</strain>
    </source>
</reference>
<dbReference type="PANTHER" id="PTHR43362">
    <property type="entry name" value="MANNITOL DEHYDROGENASE DSF1-RELATED"/>
    <property type="match status" value="1"/>
</dbReference>
<dbReference type="InterPro" id="IPR008927">
    <property type="entry name" value="6-PGluconate_DH-like_C_sf"/>
</dbReference>
<feature type="domain" description="Mannitol dehydrogenase C-terminal" evidence="8">
    <location>
        <begin position="264"/>
        <end position="450"/>
    </location>
</feature>
<dbReference type="Pfam" id="PF01232">
    <property type="entry name" value="Mannitol_dh"/>
    <property type="match status" value="1"/>
</dbReference>
<feature type="domain" description="Mannitol dehydrogenase N-terminal" evidence="7">
    <location>
        <begin position="1"/>
        <end position="255"/>
    </location>
</feature>
<keyword evidence="4" id="KW-0560">Oxidoreductase</keyword>
<dbReference type="InterPro" id="IPR036291">
    <property type="entry name" value="NAD(P)-bd_dom_sf"/>
</dbReference>
<dbReference type="GO" id="GO:0019594">
    <property type="term" value="P:mannitol metabolic process"/>
    <property type="evidence" value="ECO:0007669"/>
    <property type="project" value="InterPro"/>
</dbReference>
<dbReference type="SUPFAM" id="SSF48179">
    <property type="entry name" value="6-phosphogluconate dehydrogenase C-terminal domain-like"/>
    <property type="match status" value="1"/>
</dbReference>
<evidence type="ECO:0000256" key="6">
    <source>
        <dbReference type="ARBA" id="ARBA00048615"/>
    </source>
</evidence>
<evidence type="ECO:0000259" key="8">
    <source>
        <dbReference type="Pfam" id="PF08125"/>
    </source>
</evidence>
<keyword evidence="5" id="KW-0520">NAD</keyword>
<protein>
    <recommendedName>
        <fullName evidence="3">Mannitol-1-phosphate 5-dehydrogenase</fullName>
        <ecNumber evidence="2">1.1.1.17</ecNumber>
    </recommendedName>
</protein>
<comment type="similarity">
    <text evidence="1">Belongs to the mannitol dehydrogenase family.</text>
</comment>
<dbReference type="PROSITE" id="PS00974">
    <property type="entry name" value="MANNITOL_DHGENASE"/>
    <property type="match status" value="1"/>
</dbReference>
<dbReference type="RefSeq" id="WP_134518504.1">
    <property type="nucleotide sequence ID" value="NZ_SOHE01000018.1"/>
</dbReference>
<sequence length="466" mass="50930">MHFGVGGFHRAHQALMIDDLLSSDDPVTQALARDWAICGVGVLPGDAHMRDVMAAQNGLYTLVEKHSDGHLEGRVIGSINDYMFAPDDVEAVIERMSSPAVKIVSLTVTEGGYNINPVTGAFDLGNPLVVADLVPGAAPATVFGITVEALRRRRDRGVTPFTVMSCDNLQNNGEVAHRTFVAFATARDAELAAWIDANVSFPSSMVDRITPGTTDADRDLVTETFGVVDAWPVVCEPFFQWVLQDSFTDGRPPYEQVRTQLVADVEPYELMKLRLLNASHQGLCYFAHLMGYRLVHDAAGDPLISGFLRAYMDDEGSPTLKPVPGIDLEAYKSDLIARFSNPNVRDTVARLCNESSDRIPKWLVPVIVDQLEAGRSVELSAAIVASWARYAEGTDEQGQPIEVADRLRERVMANAAGFAADRHSFLNDRDLFGDLVDNATFVAAYDRALELLHTVGARETLIALLT</sequence>
<dbReference type="InterPro" id="IPR013328">
    <property type="entry name" value="6PGD_dom2"/>
</dbReference>
<dbReference type="SUPFAM" id="SSF51735">
    <property type="entry name" value="NAD(P)-binding Rossmann-fold domains"/>
    <property type="match status" value="1"/>
</dbReference>
<evidence type="ECO:0000259" key="7">
    <source>
        <dbReference type="Pfam" id="PF01232"/>
    </source>
</evidence>
<dbReference type="Gene3D" id="3.40.50.720">
    <property type="entry name" value="NAD(P)-binding Rossmann-like Domain"/>
    <property type="match status" value="1"/>
</dbReference>
<dbReference type="Pfam" id="PF08125">
    <property type="entry name" value="Mannitol_dh_C"/>
    <property type="match status" value="1"/>
</dbReference>
<comment type="caution">
    <text evidence="9">The sequence shown here is derived from an EMBL/GenBank/DDBJ whole genome shotgun (WGS) entry which is preliminary data.</text>
</comment>